<dbReference type="GO" id="GO:0050526">
    <property type="term" value="F:poly(3-hydroxybutyrate) depolymerase activity"/>
    <property type="evidence" value="ECO:0007669"/>
    <property type="project" value="UniProtKB-EC"/>
</dbReference>
<keyword evidence="2 3" id="KW-0378">Hydrolase</keyword>
<dbReference type="PANTHER" id="PTHR43037">
    <property type="entry name" value="UNNAMED PRODUCT-RELATED"/>
    <property type="match status" value="1"/>
</dbReference>
<protein>
    <submittedName>
        <fullName evidence="3">Poly(3-hydroxyalkanoate) depolymerase</fullName>
        <ecNumber evidence="3">3.1.1.75</ecNumber>
    </submittedName>
</protein>
<sequence>MKLIRSWVRTARHAAELLQKAAPSPLIQQATLLEKRPVRIDHFGPDPGRLNMFVYPPSSRQQKKPCPLLILLHGCGQNAEAFAAASGWITLAERLNAPLILPVQSRTNHTAGCFHWFRPEDIGSHGREAISILSMIRYACTTYPVDPDRIHIAGLSAGAAMAAAMLATYPDIFASGMLFAGLPINVVKTPAGALSLMKKGLPVYSDEYLEACARVLAPSNVARWPRISIWHGLVDGVVSPLNAGLLARQFLSLHRLPHHMQTEMLPEQAARLEGINWQRDGETLVSLHLVPGLGHAIPTNQPWQAASDPYVQPVAGVDAADHAAGLWKA</sequence>
<reference evidence="3 4" key="1">
    <citation type="journal article" date="2007" name="J. Bacteriol.">
        <title>Genome sequence analysis of the emerging human pathogenic acetic acid bacterium Granulibacter bethesdensis.</title>
        <authorList>
            <person name="Greenberg D.E."/>
            <person name="Porcella S.F."/>
            <person name="Zelazny A.M."/>
            <person name="Virtaneva K."/>
            <person name="Sturdevant D.E."/>
            <person name="Kupko J.J.III."/>
            <person name="Barbian K.D."/>
            <person name="Babar A."/>
            <person name="Dorward D.W."/>
            <person name="Holland S.M."/>
        </authorList>
    </citation>
    <scope>NUCLEOTIDE SEQUENCE [LARGE SCALE GENOMIC DNA]</scope>
    <source>
        <strain evidence="4">ATCC BAA-1260 / CGDNIH1</strain>
    </source>
</reference>
<dbReference type="EMBL" id="CP000394">
    <property type="protein sequence ID" value="ABI62012.1"/>
    <property type="molecule type" value="Genomic_DNA"/>
</dbReference>
<dbReference type="eggNOG" id="COG3509">
    <property type="taxonomic scope" value="Bacteria"/>
</dbReference>
<dbReference type="OrthoDB" id="9767239at2"/>
<dbReference type="HOGENOM" id="CLU_027551_0_0_5"/>
<dbReference type="AlphaFoldDB" id="Q0BT40"/>
<evidence type="ECO:0000313" key="4">
    <source>
        <dbReference type="Proteomes" id="UP000001963"/>
    </source>
</evidence>
<dbReference type="NCBIfam" id="TIGR01840">
    <property type="entry name" value="esterase_phb"/>
    <property type="match status" value="1"/>
</dbReference>
<dbReference type="Proteomes" id="UP000001963">
    <property type="component" value="Chromosome"/>
</dbReference>
<dbReference type="InterPro" id="IPR010126">
    <property type="entry name" value="Esterase_phb"/>
</dbReference>
<evidence type="ECO:0000313" key="3">
    <source>
        <dbReference type="EMBL" id="ABI62012.1"/>
    </source>
</evidence>
<keyword evidence="4" id="KW-1185">Reference proteome</keyword>
<evidence type="ECO:0000256" key="2">
    <source>
        <dbReference type="ARBA" id="ARBA00022801"/>
    </source>
</evidence>
<dbReference type="GO" id="GO:0005576">
    <property type="term" value="C:extracellular region"/>
    <property type="evidence" value="ECO:0007669"/>
    <property type="project" value="InterPro"/>
</dbReference>
<gene>
    <name evidence="3" type="ordered locus">GbCGDNIH1_1114</name>
</gene>
<dbReference type="KEGG" id="gbe:GbCGDNIH1_1114"/>
<keyword evidence="1" id="KW-0732">Signal</keyword>
<name>Q0BT40_GRABC</name>
<organism evidence="3 4">
    <name type="scientific">Granulibacter bethesdensis (strain ATCC BAA-1260 / CGDNIH1)</name>
    <dbReference type="NCBI Taxonomy" id="391165"/>
    <lineage>
        <taxon>Bacteria</taxon>
        <taxon>Pseudomonadati</taxon>
        <taxon>Pseudomonadota</taxon>
        <taxon>Alphaproteobacteria</taxon>
        <taxon>Acetobacterales</taxon>
        <taxon>Acetobacteraceae</taxon>
        <taxon>Granulibacter</taxon>
    </lineage>
</organism>
<dbReference type="EC" id="3.1.1.75" evidence="3"/>
<accession>Q0BT40</accession>
<dbReference type="RefSeq" id="WP_011631821.1">
    <property type="nucleotide sequence ID" value="NC_008343.2"/>
</dbReference>
<proteinExistence type="predicted"/>
<dbReference type="InterPro" id="IPR029058">
    <property type="entry name" value="AB_hydrolase_fold"/>
</dbReference>
<evidence type="ECO:0000256" key="1">
    <source>
        <dbReference type="ARBA" id="ARBA00022729"/>
    </source>
</evidence>
<dbReference type="InterPro" id="IPR050955">
    <property type="entry name" value="Plant_Biomass_Hydrol_Est"/>
</dbReference>
<dbReference type="Pfam" id="PF10503">
    <property type="entry name" value="Esterase_PHB"/>
    <property type="match status" value="1"/>
</dbReference>
<dbReference type="STRING" id="391165.GbCGDNIH1_1114"/>
<dbReference type="PANTHER" id="PTHR43037:SF5">
    <property type="entry name" value="FERULOYL ESTERASE"/>
    <property type="match status" value="1"/>
</dbReference>
<dbReference type="Gene3D" id="3.40.50.1820">
    <property type="entry name" value="alpha/beta hydrolase"/>
    <property type="match status" value="1"/>
</dbReference>
<dbReference type="SUPFAM" id="SSF53474">
    <property type="entry name" value="alpha/beta-Hydrolases"/>
    <property type="match status" value="2"/>
</dbReference>